<dbReference type="SUPFAM" id="SSF56219">
    <property type="entry name" value="DNase I-like"/>
    <property type="match status" value="1"/>
</dbReference>
<sequence>MKEWNSILIDKQIMIIVSLNVNSIASYERRRKILKYVPSYIDADIVALVDTRVKETPNLFPITIWCSPMLPKEKKHPSRGVILLIRKGMEYKTVGKDMGGNFVICDVKKEGYLIRTVALYAPNVDGPFFSPDIANKYLYGLLELMPTLIKWDFNAVIRSGHNELYPWN</sequence>
<accession>A0A7R8D161</accession>
<name>A0A7R8D161_LEPSM</name>
<gene>
    <name evidence="1" type="ORF">LSAA_13327</name>
</gene>
<keyword evidence="2" id="KW-1185">Reference proteome</keyword>
<dbReference type="EMBL" id="HG994586">
    <property type="protein sequence ID" value="CAF2992757.1"/>
    <property type="molecule type" value="Genomic_DNA"/>
</dbReference>
<proteinExistence type="predicted"/>
<organism evidence="1 2">
    <name type="scientific">Lepeophtheirus salmonis</name>
    <name type="common">Salmon louse</name>
    <name type="synonym">Caligus salmonis</name>
    <dbReference type="NCBI Taxonomy" id="72036"/>
    <lineage>
        <taxon>Eukaryota</taxon>
        <taxon>Metazoa</taxon>
        <taxon>Ecdysozoa</taxon>
        <taxon>Arthropoda</taxon>
        <taxon>Crustacea</taxon>
        <taxon>Multicrustacea</taxon>
        <taxon>Hexanauplia</taxon>
        <taxon>Copepoda</taxon>
        <taxon>Siphonostomatoida</taxon>
        <taxon>Caligidae</taxon>
        <taxon>Lepeophtheirus</taxon>
    </lineage>
</organism>
<protein>
    <submittedName>
        <fullName evidence="1">(salmon louse) hypothetical protein</fullName>
    </submittedName>
</protein>
<dbReference type="Gene3D" id="3.60.10.10">
    <property type="entry name" value="Endonuclease/exonuclease/phosphatase"/>
    <property type="match status" value="1"/>
</dbReference>
<reference evidence="1" key="1">
    <citation type="submission" date="2021-02" db="EMBL/GenBank/DDBJ databases">
        <authorList>
            <person name="Bekaert M."/>
        </authorList>
    </citation>
    <scope>NUCLEOTIDE SEQUENCE</scope>
    <source>
        <strain evidence="1">IoA-00</strain>
    </source>
</reference>
<evidence type="ECO:0000313" key="1">
    <source>
        <dbReference type="EMBL" id="CAF2992757.1"/>
    </source>
</evidence>
<evidence type="ECO:0000313" key="2">
    <source>
        <dbReference type="Proteomes" id="UP000675881"/>
    </source>
</evidence>
<dbReference type="Proteomes" id="UP000675881">
    <property type="component" value="Chromosome 7"/>
</dbReference>
<dbReference type="AlphaFoldDB" id="A0A7R8D161"/>
<dbReference type="InterPro" id="IPR036691">
    <property type="entry name" value="Endo/exonu/phosph_ase_sf"/>
</dbReference>